<keyword evidence="4" id="KW-0653">Protein transport</keyword>
<dbReference type="PANTHER" id="PTHR34982">
    <property type="entry name" value="YOP PROTEINS TRANSLOCATION PROTEIN L"/>
    <property type="match status" value="1"/>
</dbReference>
<dbReference type="GO" id="GO:0005829">
    <property type="term" value="C:cytosol"/>
    <property type="evidence" value="ECO:0007669"/>
    <property type="project" value="TreeGrafter"/>
</dbReference>
<evidence type="ECO:0000313" key="9">
    <source>
        <dbReference type="Proteomes" id="UP001156870"/>
    </source>
</evidence>
<gene>
    <name evidence="8" type="ORF">GCM10007877_04100</name>
</gene>
<evidence type="ECO:0000256" key="1">
    <source>
        <dbReference type="ARBA" id="ARBA00004496"/>
    </source>
</evidence>
<dbReference type="Pfam" id="PF02108">
    <property type="entry name" value="FliH"/>
    <property type="match status" value="1"/>
</dbReference>
<dbReference type="InterPro" id="IPR018035">
    <property type="entry name" value="Flagellar_FliH/T3SS_HrpE"/>
</dbReference>
<evidence type="ECO:0000256" key="3">
    <source>
        <dbReference type="ARBA" id="ARBA00022490"/>
    </source>
</evidence>
<dbReference type="InterPro" id="IPR012842">
    <property type="entry name" value="T3SS_SctL/SctL2"/>
</dbReference>
<keyword evidence="3" id="KW-0963">Cytoplasm</keyword>
<dbReference type="InterPro" id="IPR051472">
    <property type="entry name" value="T3SS_Stator/FliH"/>
</dbReference>
<dbReference type="EMBL" id="BSPD01000017">
    <property type="protein sequence ID" value="GLS24696.1"/>
    <property type="molecule type" value="Genomic_DNA"/>
</dbReference>
<dbReference type="RefSeq" id="WP_232593689.1">
    <property type="nucleotide sequence ID" value="NZ_BSPD01000017.1"/>
</dbReference>
<feature type="domain" description="Flagellar assembly protein FliH/Type III secretion system HrpE" evidence="7">
    <location>
        <begin position="74"/>
        <end position="194"/>
    </location>
</feature>
<name>A0AA37WM94_9GAMM</name>
<evidence type="ECO:0000256" key="4">
    <source>
        <dbReference type="ARBA" id="ARBA00022927"/>
    </source>
</evidence>
<comment type="similarity">
    <text evidence="5">Belongs to the SctL stator family.</text>
</comment>
<comment type="caution">
    <text evidence="8">The sequence shown here is derived from an EMBL/GenBank/DDBJ whole genome shotgun (WGS) entry which is preliminary data.</text>
</comment>
<keyword evidence="2" id="KW-0813">Transport</keyword>
<protein>
    <recommendedName>
        <fullName evidence="6">Type 3 secretion system stator protein</fullName>
    </recommendedName>
</protein>
<evidence type="ECO:0000256" key="5">
    <source>
        <dbReference type="ARBA" id="ARBA00024335"/>
    </source>
</evidence>
<dbReference type="NCBIfam" id="TIGR02499">
    <property type="entry name" value="HrpE_YscL_not"/>
    <property type="match status" value="1"/>
</dbReference>
<evidence type="ECO:0000256" key="2">
    <source>
        <dbReference type="ARBA" id="ARBA00022448"/>
    </source>
</evidence>
<dbReference type="AlphaFoldDB" id="A0AA37WM94"/>
<proteinExistence type="inferred from homology"/>
<dbReference type="PANTHER" id="PTHR34982:SF4">
    <property type="entry name" value="TYPE 3 SECRETION SYSTEM STATOR PROTEIN"/>
    <property type="match status" value="1"/>
</dbReference>
<keyword evidence="9" id="KW-1185">Reference proteome</keyword>
<organism evidence="8 9">
    <name type="scientific">Marinibactrum halimedae</name>
    <dbReference type="NCBI Taxonomy" id="1444977"/>
    <lineage>
        <taxon>Bacteria</taxon>
        <taxon>Pseudomonadati</taxon>
        <taxon>Pseudomonadota</taxon>
        <taxon>Gammaproteobacteria</taxon>
        <taxon>Cellvibrionales</taxon>
        <taxon>Cellvibrionaceae</taxon>
        <taxon>Marinibactrum</taxon>
    </lineage>
</organism>
<sequence length="212" mass="23768">MSAAIKITPQKLTIDASTKIVKRSEYQYFLEGEAIVAEAKEKAKQIVKDAEREKQKACEEGYRKGFEAVQSEQAEIVLTTLKQAQKFLESRADNIANLVIEVSRKLLGEMEQEALVLKLVEQALNTQYNVQKVILRVAPQQYSVFSERVKAIRSQYSGINQLDVKEDDRVNVGSCLMETPMGILTIDLESQLNAIERSLSGVSENTHLDTSS</sequence>
<comment type="subcellular location">
    <subcellularLocation>
        <location evidence="1">Cytoplasm</location>
    </subcellularLocation>
</comment>
<dbReference type="Proteomes" id="UP001156870">
    <property type="component" value="Unassembled WGS sequence"/>
</dbReference>
<evidence type="ECO:0000259" key="7">
    <source>
        <dbReference type="Pfam" id="PF02108"/>
    </source>
</evidence>
<evidence type="ECO:0000313" key="8">
    <source>
        <dbReference type="EMBL" id="GLS24696.1"/>
    </source>
</evidence>
<accession>A0AA37WM94</accession>
<reference evidence="8 9" key="1">
    <citation type="journal article" date="2014" name="Int. J. Syst. Evol. Microbiol.">
        <title>Complete genome sequence of Corynebacterium casei LMG S-19264T (=DSM 44701T), isolated from a smear-ripened cheese.</title>
        <authorList>
            <consortium name="US DOE Joint Genome Institute (JGI-PGF)"/>
            <person name="Walter F."/>
            <person name="Albersmeier A."/>
            <person name="Kalinowski J."/>
            <person name="Ruckert C."/>
        </authorList>
    </citation>
    <scope>NUCLEOTIDE SEQUENCE [LARGE SCALE GENOMIC DNA]</scope>
    <source>
        <strain evidence="8 9">NBRC 110095</strain>
    </source>
</reference>
<dbReference type="GO" id="GO:0030254">
    <property type="term" value="P:protein secretion by the type III secretion system"/>
    <property type="evidence" value="ECO:0007669"/>
    <property type="project" value="InterPro"/>
</dbReference>
<evidence type="ECO:0000256" key="6">
    <source>
        <dbReference type="ARBA" id="ARBA00040494"/>
    </source>
</evidence>